<dbReference type="AlphaFoldDB" id="A0A9W6YVY0"/>
<reference evidence="1" key="1">
    <citation type="submission" date="2023-04" db="EMBL/GenBank/DDBJ databases">
        <title>Ambrosiozyma monospora NBRC 1965.</title>
        <authorList>
            <person name="Ichikawa N."/>
            <person name="Sato H."/>
            <person name="Tonouchi N."/>
        </authorList>
    </citation>
    <scope>NUCLEOTIDE SEQUENCE</scope>
    <source>
        <strain evidence="1">NBRC 1965</strain>
    </source>
</reference>
<dbReference type="Proteomes" id="UP001165063">
    <property type="component" value="Unassembled WGS sequence"/>
</dbReference>
<gene>
    <name evidence="1" type="ORF">Amon01_000595800</name>
</gene>
<protein>
    <submittedName>
        <fullName evidence="1">Unnamed protein product</fullName>
    </submittedName>
</protein>
<dbReference type="EMBL" id="BSXU01003566">
    <property type="protein sequence ID" value="GMG40179.1"/>
    <property type="molecule type" value="Genomic_DNA"/>
</dbReference>
<keyword evidence="2" id="KW-1185">Reference proteome</keyword>
<proteinExistence type="predicted"/>
<organism evidence="1 2">
    <name type="scientific">Ambrosiozyma monospora</name>
    <name type="common">Yeast</name>
    <name type="synonym">Endomycopsis monosporus</name>
    <dbReference type="NCBI Taxonomy" id="43982"/>
    <lineage>
        <taxon>Eukaryota</taxon>
        <taxon>Fungi</taxon>
        <taxon>Dikarya</taxon>
        <taxon>Ascomycota</taxon>
        <taxon>Saccharomycotina</taxon>
        <taxon>Pichiomycetes</taxon>
        <taxon>Pichiales</taxon>
        <taxon>Pichiaceae</taxon>
        <taxon>Ambrosiozyma</taxon>
    </lineage>
</organism>
<accession>A0A9W6YVY0</accession>
<name>A0A9W6YVY0_AMBMO</name>
<sequence>MSNQNTQNPNASDAKDQNKKLNTAKKLVIKDIDPIEFLTNQINEMRATYDKKVDQLLISQGLLVTQLVNNERKKVVNEVNKSVSTLTKNNQDPMQFFKYWLELAEYLNNNGYSFIVDKFEDSDFTMMEKADEELLRDIIMKTTSDAFKYHVQSNRWCLGDEKVSYLKVLDSIKQTLEVGVGKDEASFKSLFAKVKFSSFQDIQEPTFNVRITKMFLI</sequence>
<evidence type="ECO:0000313" key="1">
    <source>
        <dbReference type="EMBL" id="GMG40179.1"/>
    </source>
</evidence>
<evidence type="ECO:0000313" key="2">
    <source>
        <dbReference type="Proteomes" id="UP001165063"/>
    </source>
</evidence>
<comment type="caution">
    <text evidence="1">The sequence shown here is derived from an EMBL/GenBank/DDBJ whole genome shotgun (WGS) entry which is preliminary data.</text>
</comment>